<dbReference type="InterPro" id="IPR009045">
    <property type="entry name" value="Zn_M74/Hedgehog-like"/>
</dbReference>
<protein>
    <recommendedName>
        <fullName evidence="2">Peptidase M15C domain-containing protein</fullName>
    </recommendedName>
</protein>
<proteinExistence type="predicted"/>
<dbReference type="Gene3D" id="3.30.1380.10">
    <property type="match status" value="1"/>
</dbReference>
<dbReference type="EMBL" id="LAZR01015147">
    <property type="protein sequence ID" value="KKM14430.1"/>
    <property type="molecule type" value="Genomic_DNA"/>
</dbReference>
<organism evidence="1">
    <name type="scientific">marine sediment metagenome</name>
    <dbReference type="NCBI Taxonomy" id="412755"/>
    <lineage>
        <taxon>unclassified sequences</taxon>
        <taxon>metagenomes</taxon>
        <taxon>ecological metagenomes</taxon>
    </lineage>
</organism>
<gene>
    <name evidence="1" type="ORF">LCGC14_1706250</name>
</gene>
<evidence type="ECO:0000313" key="1">
    <source>
        <dbReference type="EMBL" id="KKM14430.1"/>
    </source>
</evidence>
<comment type="caution">
    <text evidence="1">The sequence shown here is derived from an EMBL/GenBank/DDBJ whole genome shotgun (WGS) entry which is preliminary data.</text>
</comment>
<dbReference type="SUPFAM" id="SSF55166">
    <property type="entry name" value="Hedgehog/DD-peptidase"/>
    <property type="match status" value="1"/>
</dbReference>
<accession>A0A0F9KGK1</accession>
<reference evidence="1" key="1">
    <citation type="journal article" date="2015" name="Nature">
        <title>Complex archaea that bridge the gap between prokaryotes and eukaryotes.</title>
        <authorList>
            <person name="Spang A."/>
            <person name="Saw J.H."/>
            <person name="Jorgensen S.L."/>
            <person name="Zaremba-Niedzwiedzka K."/>
            <person name="Martijn J."/>
            <person name="Lind A.E."/>
            <person name="van Eijk R."/>
            <person name="Schleper C."/>
            <person name="Guy L."/>
            <person name="Ettema T.J."/>
        </authorList>
    </citation>
    <scope>NUCLEOTIDE SEQUENCE</scope>
</reference>
<dbReference type="AlphaFoldDB" id="A0A0F9KGK1"/>
<evidence type="ECO:0008006" key="2">
    <source>
        <dbReference type="Google" id="ProtNLM"/>
    </source>
</evidence>
<sequence length="140" mass="15923">MFKFGASSTKQLLTCHPIWQEALNKAIEIYDFTVLEGYRNEVRQTKVYNSGASEFPFPLSSHNKVDDYGKPKSLGVDLAPFPLYWDSDREQFLILAGLIIGLAYGMGHDVVWGGDWDKDFDFEDQALNDLIHFEVVPEEG</sequence>
<name>A0A0F9KGK1_9ZZZZ</name>